<evidence type="ECO:0000313" key="5">
    <source>
        <dbReference type="Proteomes" id="UP000297946"/>
    </source>
</evidence>
<proteinExistence type="predicted"/>
<evidence type="ECO:0000313" key="2">
    <source>
        <dbReference type="EMBL" id="TGJ98361.1"/>
    </source>
</evidence>
<comment type="caution">
    <text evidence="2">The sequence shown here is derived from an EMBL/GenBank/DDBJ whole genome shotgun (WGS) entry which is preliminary data.</text>
</comment>
<organism evidence="2 5">
    <name type="scientific">Leptospira langatensis</name>
    <dbReference type="NCBI Taxonomy" id="2484983"/>
    <lineage>
        <taxon>Bacteria</taxon>
        <taxon>Pseudomonadati</taxon>
        <taxon>Spirochaetota</taxon>
        <taxon>Spirochaetia</taxon>
        <taxon>Leptospirales</taxon>
        <taxon>Leptospiraceae</taxon>
        <taxon>Leptospira</taxon>
    </lineage>
</organism>
<accession>A0A5F1ZWN1</accession>
<gene>
    <name evidence="2" type="ORF">EHO57_17285</name>
    <name evidence="3" type="ORF">EHQ53_01145</name>
</gene>
<feature type="region of interest" description="Disordered" evidence="1">
    <location>
        <begin position="233"/>
        <end position="253"/>
    </location>
</feature>
<dbReference type="EMBL" id="RQER01000011">
    <property type="protein sequence ID" value="TGJ98361.1"/>
    <property type="molecule type" value="Genomic_DNA"/>
</dbReference>
<dbReference type="Proteomes" id="UP000297273">
    <property type="component" value="Unassembled WGS sequence"/>
</dbReference>
<evidence type="ECO:0000313" key="3">
    <source>
        <dbReference type="EMBL" id="TGL43275.1"/>
    </source>
</evidence>
<dbReference type="EMBL" id="RQGC01000001">
    <property type="protein sequence ID" value="TGL43275.1"/>
    <property type="molecule type" value="Genomic_DNA"/>
</dbReference>
<reference evidence="3" key="1">
    <citation type="submission" date="2018-10" db="EMBL/GenBank/DDBJ databases">
        <authorList>
            <person name="Vincent A.T."/>
            <person name="Schiettekatte O."/>
            <person name="Bourhy P."/>
            <person name="Veyrier F.J."/>
            <person name="Picardeau M."/>
        </authorList>
    </citation>
    <scope>NUCLEOTIDE SEQUENCE</scope>
    <source>
        <strain evidence="3">201702690</strain>
    </source>
</reference>
<dbReference type="Proteomes" id="UP000297946">
    <property type="component" value="Unassembled WGS sequence"/>
</dbReference>
<protein>
    <submittedName>
        <fullName evidence="2">Uncharacterized protein</fullName>
    </submittedName>
</protein>
<dbReference type="OrthoDB" id="362700at2"/>
<dbReference type="AlphaFoldDB" id="A0A5F1ZWN1"/>
<feature type="compositionally biased region" description="Basic and acidic residues" evidence="1">
    <location>
        <begin position="238"/>
        <end position="253"/>
    </location>
</feature>
<keyword evidence="4" id="KW-1185">Reference proteome</keyword>
<reference evidence="4 5" key="2">
    <citation type="journal article" date="2019" name="PLoS Negl. Trop. Dis.">
        <title>Revisiting the worldwide diversity of Leptospira species in the environment.</title>
        <authorList>
            <person name="Vincent A.T."/>
            <person name="Schiettekatte O."/>
            <person name="Bourhy P."/>
            <person name="Veyrier F.J."/>
            <person name="Picardeau M."/>
        </authorList>
    </citation>
    <scope>NUCLEOTIDE SEQUENCE [LARGE SCALE GENOMIC DNA]</scope>
    <source>
        <strain evidence="4">201702690</strain>
        <strain evidence="2 5">SSW18</strain>
    </source>
</reference>
<evidence type="ECO:0000256" key="1">
    <source>
        <dbReference type="SAM" id="MobiDB-lite"/>
    </source>
</evidence>
<name>A0A5F1ZWN1_9LEPT</name>
<dbReference type="RefSeq" id="WP_135642174.1">
    <property type="nucleotide sequence ID" value="NZ_RQER01000011.1"/>
</dbReference>
<evidence type="ECO:0000313" key="4">
    <source>
        <dbReference type="Proteomes" id="UP000297273"/>
    </source>
</evidence>
<sequence>MNAFNANVELQVLSNEIREKFSSSLDDPDEANDILFAIAKAEWDCGSLSKNTLTEISRIVESGADIARWRQLGASPKDLAKRNEALLVFLEKLKTANPRPKKPKKTRLRDSIFTAGDCLAIDLKGNFGGAIVLTGQKESEWGLNLILVLDFMMPKFPSIEDFKKGQCLMVKNFREQYEPYLQYCYAKFFKKAEYDFQKIGNIQVGESYDAENERYSYGHWNHIPESILKYNSNPPTDVKPRKVSEMISKDPFG</sequence>